<evidence type="ECO:0000313" key="3">
    <source>
        <dbReference type="Proteomes" id="UP000567179"/>
    </source>
</evidence>
<reference evidence="2 3" key="1">
    <citation type="journal article" date="2020" name="ISME J.">
        <title>Uncovering the hidden diversity of litter-decomposition mechanisms in mushroom-forming fungi.</title>
        <authorList>
            <person name="Floudas D."/>
            <person name="Bentzer J."/>
            <person name="Ahren D."/>
            <person name="Johansson T."/>
            <person name="Persson P."/>
            <person name="Tunlid A."/>
        </authorList>
    </citation>
    <scope>NUCLEOTIDE SEQUENCE [LARGE SCALE GENOMIC DNA]</scope>
    <source>
        <strain evidence="2 3">CBS 101986</strain>
    </source>
</reference>
<dbReference type="EMBL" id="JAACJJ010000002">
    <property type="protein sequence ID" value="KAF5329740.1"/>
    <property type="molecule type" value="Genomic_DNA"/>
</dbReference>
<gene>
    <name evidence="2" type="ORF">D9619_009178</name>
</gene>
<evidence type="ECO:0000313" key="2">
    <source>
        <dbReference type="EMBL" id="KAF5329740.1"/>
    </source>
</evidence>
<feature type="compositionally biased region" description="Polar residues" evidence="1">
    <location>
        <begin position="176"/>
        <end position="185"/>
    </location>
</feature>
<sequence length="221" mass="23810">MSGTSFSPNNTPHMPGAVQTTTHATTQTLATVRSSALFKIDPSIIQSTSELLELSNGPNAQIIHGEEDAAAFSRVPLDAKDDEMIQRLPKRKRTGNGWSKNKKGEKPTPTDNLAITMAPGVAAEADPSKEKWAANLRRVVFEPSTSINRSKILTQRPHHAAPTQSPAHIMYFSRPEQGNNQNHPNPVTAPPDADMESTTPTTYIAAESAYFAGGESGAVRN</sequence>
<feature type="region of interest" description="Disordered" evidence="1">
    <location>
        <begin position="90"/>
        <end position="113"/>
    </location>
</feature>
<keyword evidence="3" id="KW-1185">Reference proteome</keyword>
<name>A0A8H5FAG6_9AGAR</name>
<evidence type="ECO:0000256" key="1">
    <source>
        <dbReference type="SAM" id="MobiDB-lite"/>
    </source>
</evidence>
<dbReference type="AlphaFoldDB" id="A0A8H5FAG6"/>
<dbReference type="Proteomes" id="UP000567179">
    <property type="component" value="Unassembled WGS sequence"/>
</dbReference>
<feature type="region of interest" description="Disordered" evidence="1">
    <location>
        <begin position="174"/>
        <end position="198"/>
    </location>
</feature>
<proteinExistence type="predicted"/>
<organism evidence="2 3">
    <name type="scientific">Psilocybe cf. subviscida</name>
    <dbReference type="NCBI Taxonomy" id="2480587"/>
    <lineage>
        <taxon>Eukaryota</taxon>
        <taxon>Fungi</taxon>
        <taxon>Dikarya</taxon>
        <taxon>Basidiomycota</taxon>
        <taxon>Agaricomycotina</taxon>
        <taxon>Agaricomycetes</taxon>
        <taxon>Agaricomycetidae</taxon>
        <taxon>Agaricales</taxon>
        <taxon>Agaricineae</taxon>
        <taxon>Strophariaceae</taxon>
        <taxon>Psilocybe</taxon>
    </lineage>
</organism>
<accession>A0A8H5FAG6</accession>
<protein>
    <submittedName>
        <fullName evidence="2">Uncharacterized protein</fullName>
    </submittedName>
</protein>
<comment type="caution">
    <text evidence="2">The sequence shown here is derived from an EMBL/GenBank/DDBJ whole genome shotgun (WGS) entry which is preliminary data.</text>
</comment>